<reference evidence="2" key="2">
    <citation type="submission" date="2020-10" db="UniProtKB">
        <authorList>
            <consortium name="WormBaseParasite"/>
        </authorList>
    </citation>
    <scope>IDENTIFICATION</scope>
</reference>
<protein>
    <submittedName>
        <fullName evidence="2">Transposase</fullName>
    </submittedName>
</protein>
<proteinExistence type="predicted"/>
<dbReference type="AlphaFoldDB" id="A0A7E5A203"/>
<dbReference type="WBParaSite" id="Pan_g9854.t1">
    <property type="protein sequence ID" value="Pan_g9854.t1"/>
    <property type="gene ID" value="Pan_g9854"/>
</dbReference>
<name>A0A7E5A203_PANRE</name>
<evidence type="ECO:0000313" key="1">
    <source>
        <dbReference type="Proteomes" id="UP000492821"/>
    </source>
</evidence>
<reference evidence="1" key="1">
    <citation type="journal article" date="2013" name="Genetics">
        <title>The draft genome and transcriptome of Panagrellus redivivus are shaped by the harsh demands of a free-living lifestyle.</title>
        <authorList>
            <person name="Srinivasan J."/>
            <person name="Dillman A.R."/>
            <person name="Macchietto M.G."/>
            <person name="Heikkinen L."/>
            <person name="Lakso M."/>
            <person name="Fracchia K.M."/>
            <person name="Antoshechkin I."/>
            <person name="Mortazavi A."/>
            <person name="Wong G."/>
            <person name="Sternberg P.W."/>
        </authorList>
    </citation>
    <scope>NUCLEOTIDE SEQUENCE [LARGE SCALE GENOMIC DNA]</scope>
    <source>
        <strain evidence="1">MT8872</strain>
    </source>
</reference>
<accession>A0A7E5A203</accession>
<evidence type="ECO:0000313" key="2">
    <source>
        <dbReference type="WBParaSite" id="Pan_g9854.t1"/>
    </source>
</evidence>
<organism evidence="1 2">
    <name type="scientific">Panagrellus redivivus</name>
    <name type="common">Microworm</name>
    <dbReference type="NCBI Taxonomy" id="6233"/>
    <lineage>
        <taxon>Eukaryota</taxon>
        <taxon>Metazoa</taxon>
        <taxon>Ecdysozoa</taxon>
        <taxon>Nematoda</taxon>
        <taxon>Chromadorea</taxon>
        <taxon>Rhabditida</taxon>
        <taxon>Tylenchina</taxon>
        <taxon>Panagrolaimomorpha</taxon>
        <taxon>Panagrolaimoidea</taxon>
        <taxon>Panagrolaimidae</taxon>
        <taxon>Panagrellus</taxon>
    </lineage>
</organism>
<dbReference type="Proteomes" id="UP000492821">
    <property type="component" value="Unassembled WGS sequence"/>
</dbReference>
<sequence>MVPKPDGEDWITSVCFLLPRLKVQQSVSKYMNTMSAFRSNLLNWLKARMHPSISRRPLNSNSLPFTEALCQRVDYDFQLQRRP</sequence>
<keyword evidence="1" id="KW-1185">Reference proteome</keyword>